<proteinExistence type="predicted"/>
<keyword evidence="3" id="KW-1185">Reference proteome</keyword>
<dbReference type="Proteomes" id="UP000275408">
    <property type="component" value="Unassembled WGS sequence"/>
</dbReference>
<protein>
    <submittedName>
        <fullName evidence="2">Uncharacterized protein</fullName>
    </submittedName>
</protein>
<dbReference type="OrthoDB" id="10439319at2759"/>
<organism evidence="2 3">
    <name type="scientific">Pocillopora damicornis</name>
    <name type="common">Cauliflower coral</name>
    <name type="synonym">Millepora damicornis</name>
    <dbReference type="NCBI Taxonomy" id="46731"/>
    <lineage>
        <taxon>Eukaryota</taxon>
        <taxon>Metazoa</taxon>
        <taxon>Cnidaria</taxon>
        <taxon>Anthozoa</taxon>
        <taxon>Hexacorallia</taxon>
        <taxon>Scleractinia</taxon>
        <taxon>Astrocoeniina</taxon>
        <taxon>Pocilloporidae</taxon>
        <taxon>Pocillopora</taxon>
    </lineage>
</organism>
<feature type="region of interest" description="Disordered" evidence="1">
    <location>
        <begin position="157"/>
        <end position="179"/>
    </location>
</feature>
<feature type="region of interest" description="Disordered" evidence="1">
    <location>
        <begin position="475"/>
        <end position="521"/>
    </location>
</feature>
<evidence type="ECO:0000313" key="2">
    <source>
        <dbReference type="EMBL" id="RMX59061.1"/>
    </source>
</evidence>
<evidence type="ECO:0000313" key="3">
    <source>
        <dbReference type="Proteomes" id="UP000275408"/>
    </source>
</evidence>
<sequence>MEPENRQMLDDVSPTLKAKLSKVLEIKKLPLDQLAFVLIVLDTSRFTSVGDLVSYYEKKNQTLSLEMWKFIFKKLQLSKEFEDLLAVHQREMMDEVNLKSSLPAETALPGTFCSSRDLNEQTHFSSQDKQFVLVNQVNSSSSSLVADARACEYQGAIPKRKQAQHPNSPVTGKPKKGQKVLRGLPVSVSYLNQSPILGGDFGNDSKFSSCSPQSIKRVARNAAGYKILCNSSVQDESQDTVFLPEEGNSHTHRASSSMTLMHTLASGNEENQYKNSASTLIPEAGKAEHQIQLLASPLEDSNMQPDHFRTPARLTTTPEGAQFKCSPSTPDPSLTYIEDNPRAGEYQGVIPKRNWYQPSRSTVKHDVRQELFTGLPGNESNLNLPSIQAGDFTVDCPQSSSPPPESSEFAARNSAGCEIFSGSLLQNENQDTGFFSDEGNSYPQMASLSTALMDTPASGHEGVQHQNSASSIALEGGKTEHQIQSMMSLSEDSKRQLDHFEITQSRPNTPEGAQPGSNSPS</sequence>
<dbReference type="EMBL" id="RCHS01000400">
    <property type="protein sequence ID" value="RMX59061.1"/>
    <property type="molecule type" value="Genomic_DNA"/>
</dbReference>
<feature type="compositionally biased region" description="Basic and acidic residues" evidence="1">
    <location>
        <begin position="491"/>
        <end position="501"/>
    </location>
</feature>
<dbReference type="AlphaFoldDB" id="A0A3M6UZE8"/>
<evidence type="ECO:0000256" key="1">
    <source>
        <dbReference type="SAM" id="MobiDB-lite"/>
    </source>
</evidence>
<gene>
    <name evidence="2" type="ORF">pdam_00009984</name>
</gene>
<reference evidence="2 3" key="1">
    <citation type="journal article" date="2018" name="Sci. Rep.">
        <title>Comparative analysis of the Pocillopora damicornis genome highlights role of immune system in coral evolution.</title>
        <authorList>
            <person name="Cunning R."/>
            <person name="Bay R.A."/>
            <person name="Gillette P."/>
            <person name="Baker A.C."/>
            <person name="Traylor-Knowles N."/>
        </authorList>
    </citation>
    <scope>NUCLEOTIDE SEQUENCE [LARGE SCALE GENOMIC DNA]</scope>
    <source>
        <strain evidence="2">RSMAS</strain>
        <tissue evidence="2">Whole animal</tissue>
    </source>
</reference>
<feature type="non-terminal residue" evidence="2">
    <location>
        <position position="521"/>
    </location>
</feature>
<accession>A0A3M6UZE8</accession>
<comment type="caution">
    <text evidence="2">The sequence shown here is derived from an EMBL/GenBank/DDBJ whole genome shotgun (WGS) entry which is preliminary data.</text>
</comment>
<name>A0A3M6UZE8_POCDA</name>